<keyword evidence="3" id="KW-1185">Reference proteome</keyword>
<dbReference type="AlphaFoldDB" id="A0A2I0ISU1"/>
<protein>
    <submittedName>
        <fullName evidence="2">Uncharacterized protein</fullName>
    </submittedName>
</protein>
<feature type="region of interest" description="Disordered" evidence="1">
    <location>
        <begin position="61"/>
        <end position="119"/>
    </location>
</feature>
<comment type="caution">
    <text evidence="2">The sequence shown here is derived from an EMBL/GenBank/DDBJ whole genome shotgun (WGS) entry which is preliminary data.</text>
</comment>
<sequence>MCAFLRAPAVEVDGCSRKTVASMLSDSLNCPRLRLRRGYLIVGHLLRRRLELDAGLEPNAVNAGPKTDAGPEPNAVNTGPEPDVGPEPNVVNPGPEPDVLNTGPEPNAESARNAKAKVNVEEQRRALQSGDYDLLAIFVERGWELSVEIPRSWMKDVCYLNCGRSEFRLPSCWGFPAMGNGKTMNEQKLFAVLTQRGGNRTCLVGVMRAREGICTGVSRA</sequence>
<dbReference type="Proteomes" id="UP000233551">
    <property type="component" value="Unassembled WGS sequence"/>
</dbReference>
<accession>A0A2I0ISU1</accession>
<evidence type="ECO:0000313" key="2">
    <source>
        <dbReference type="EMBL" id="PKI47077.1"/>
    </source>
</evidence>
<feature type="compositionally biased region" description="Low complexity" evidence="1">
    <location>
        <begin position="79"/>
        <end position="99"/>
    </location>
</feature>
<proteinExistence type="predicted"/>
<evidence type="ECO:0000256" key="1">
    <source>
        <dbReference type="SAM" id="MobiDB-lite"/>
    </source>
</evidence>
<organism evidence="2 3">
    <name type="scientific">Punica granatum</name>
    <name type="common">Pomegranate</name>
    <dbReference type="NCBI Taxonomy" id="22663"/>
    <lineage>
        <taxon>Eukaryota</taxon>
        <taxon>Viridiplantae</taxon>
        <taxon>Streptophyta</taxon>
        <taxon>Embryophyta</taxon>
        <taxon>Tracheophyta</taxon>
        <taxon>Spermatophyta</taxon>
        <taxon>Magnoliopsida</taxon>
        <taxon>eudicotyledons</taxon>
        <taxon>Gunneridae</taxon>
        <taxon>Pentapetalae</taxon>
        <taxon>rosids</taxon>
        <taxon>malvids</taxon>
        <taxon>Myrtales</taxon>
        <taxon>Lythraceae</taxon>
        <taxon>Punica</taxon>
    </lineage>
</organism>
<dbReference type="EMBL" id="PGOL01002558">
    <property type="protein sequence ID" value="PKI47077.1"/>
    <property type="molecule type" value="Genomic_DNA"/>
</dbReference>
<gene>
    <name evidence="2" type="ORF">CRG98_032529</name>
</gene>
<reference evidence="2 3" key="1">
    <citation type="submission" date="2017-11" db="EMBL/GenBank/DDBJ databases">
        <title>De-novo sequencing of pomegranate (Punica granatum L.) genome.</title>
        <authorList>
            <person name="Akparov Z."/>
            <person name="Amiraslanov A."/>
            <person name="Hajiyeva S."/>
            <person name="Abbasov M."/>
            <person name="Kaur K."/>
            <person name="Hamwieh A."/>
            <person name="Solovyev V."/>
            <person name="Salamov A."/>
            <person name="Braich B."/>
            <person name="Kosarev P."/>
            <person name="Mahmoud A."/>
            <person name="Hajiyev E."/>
            <person name="Babayeva S."/>
            <person name="Izzatullayeva V."/>
            <person name="Mammadov A."/>
            <person name="Mammadov A."/>
            <person name="Sharifova S."/>
            <person name="Ojaghi J."/>
            <person name="Eynullazada K."/>
            <person name="Bayramov B."/>
            <person name="Abdulazimova A."/>
            <person name="Shahmuradov I."/>
        </authorList>
    </citation>
    <scope>NUCLEOTIDE SEQUENCE [LARGE SCALE GENOMIC DNA]</scope>
    <source>
        <strain evidence="3">cv. AG2017</strain>
        <tissue evidence="2">Leaf</tissue>
    </source>
</reference>
<name>A0A2I0ISU1_PUNGR</name>
<evidence type="ECO:0000313" key="3">
    <source>
        <dbReference type="Proteomes" id="UP000233551"/>
    </source>
</evidence>